<evidence type="ECO:0000256" key="6">
    <source>
        <dbReference type="ARBA" id="ARBA00023136"/>
    </source>
</evidence>
<dbReference type="PANTHER" id="PTHR30151:SF0">
    <property type="entry name" value="ABC TRANSPORTER PERMEASE PROTEIN MJ0413-RELATED"/>
    <property type="match status" value="1"/>
</dbReference>
<protein>
    <submittedName>
        <fullName evidence="9">Nitrate/sulfonate/bicarbonate ABC transporter permease</fullName>
    </submittedName>
</protein>
<evidence type="ECO:0000256" key="2">
    <source>
        <dbReference type="ARBA" id="ARBA00022448"/>
    </source>
</evidence>
<evidence type="ECO:0000259" key="8">
    <source>
        <dbReference type="PROSITE" id="PS50928"/>
    </source>
</evidence>
<feature type="transmembrane region" description="Helical" evidence="7">
    <location>
        <begin position="218"/>
        <end position="239"/>
    </location>
</feature>
<keyword evidence="5 7" id="KW-1133">Transmembrane helix</keyword>
<keyword evidence="4 7" id="KW-0812">Transmembrane</keyword>
<dbReference type="PANTHER" id="PTHR30151">
    <property type="entry name" value="ALKANE SULFONATE ABC TRANSPORTER-RELATED, MEMBRANE SUBUNIT"/>
    <property type="match status" value="1"/>
</dbReference>
<sequence length="246" mass="26381">MIRRETLLRVVAPLLVFGALYLGWEWVAQNLKSILPPFANIIAEFGKRPLFYLDNLGVTLANALVGFAFGAGSAVLLAVLMVYFGFLRMAIIPVALLLNVTPVVAISPALIVAFGFNAVPHIIVASVAAFFPLLINAMTGLSAIDREAHDVFRALSASRTEVFLRLRLPSSLPHLFAGAKLSITSAMVGSVVSEFMGTSKGLGATIVLATNFLNLSQMWAAIFLSALTSLVLVGIVTLAERLVIRW</sequence>
<keyword evidence="3" id="KW-1003">Cell membrane</keyword>
<keyword evidence="10" id="KW-1185">Reference proteome</keyword>
<evidence type="ECO:0000256" key="5">
    <source>
        <dbReference type="ARBA" id="ARBA00022989"/>
    </source>
</evidence>
<reference evidence="9 10" key="1">
    <citation type="submission" date="2017-02" db="EMBL/GenBank/DDBJ databases">
        <title>Ketogulonicigenium robustum SPU B003 Genome sequencing and assembly.</title>
        <authorList>
            <person name="Li Y."/>
            <person name="Liu L."/>
            <person name="Wang C."/>
            <person name="Zhang M."/>
            <person name="Zhang T."/>
            <person name="Zhang Y."/>
        </authorList>
    </citation>
    <scope>NUCLEOTIDE SEQUENCE [LARGE SCALE GENOMIC DNA]</scope>
    <source>
        <strain evidence="9 10">SPU_B003</strain>
    </source>
</reference>
<evidence type="ECO:0000256" key="3">
    <source>
        <dbReference type="ARBA" id="ARBA00022475"/>
    </source>
</evidence>
<feature type="transmembrane region" description="Helical" evidence="7">
    <location>
        <begin position="96"/>
        <end position="116"/>
    </location>
</feature>
<dbReference type="PROSITE" id="PS50928">
    <property type="entry name" value="ABC_TM1"/>
    <property type="match status" value="1"/>
</dbReference>
<evidence type="ECO:0000256" key="4">
    <source>
        <dbReference type="ARBA" id="ARBA00022692"/>
    </source>
</evidence>
<dbReference type="EMBL" id="CP019937">
    <property type="protein sequence ID" value="ARO14721.1"/>
    <property type="molecule type" value="Genomic_DNA"/>
</dbReference>
<feature type="transmembrane region" description="Helical" evidence="7">
    <location>
        <begin position="7"/>
        <end position="24"/>
    </location>
</feature>
<dbReference type="KEGG" id="kro:BVG79_01375"/>
<accession>A0A1W6NZX7</accession>
<feature type="domain" description="ABC transmembrane type-1" evidence="8">
    <location>
        <begin position="52"/>
        <end position="240"/>
    </location>
</feature>
<dbReference type="STRING" id="92947.BVG79_01375"/>
<dbReference type="Pfam" id="PF00528">
    <property type="entry name" value="BPD_transp_1"/>
    <property type="match status" value="1"/>
</dbReference>
<dbReference type="OrthoDB" id="9786495at2"/>
<organism evidence="9 10">
    <name type="scientific">Ketogulonicigenium robustum</name>
    <dbReference type="NCBI Taxonomy" id="92947"/>
    <lineage>
        <taxon>Bacteria</taxon>
        <taxon>Pseudomonadati</taxon>
        <taxon>Pseudomonadota</taxon>
        <taxon>Alphaproteobacteria</taxon>
        <taxon>Rhodobacterales</taxon>
        <taxon>Roseobacteraceae</taxon>
        <taxon>Ketogulonicigenium</taxon>
    </lineage>
</organism>
<keyword evidence="2 7" id="KW-0813">Transport</keyword>
<dbReference type="Proteomes" id="UP000242447">
    <property type="component" value="Chromosome"/>
</dbReference>
<dbReference type="Gene3D" id="1.10.3720.10">
    <property type="entry name" value="MetI-like"/>
    <property type="match status" value="1"/>
</dbReference>
<feature type="transmembrane region" description="Helical" evidence="7">
    <location>
        <begin position="122"/>
        <end position="144"/>
    </location>
</feature>
<evidence type="ECO:0000256" key="1">
    <source>
        <dbReference type="ARBA" id="ARBA00004651"/>
    </source>
</evidence>
<comment type="similarity">
    <text evidence="7">Belongs to the binding-protein-dependent transport system permease family.</text>
</comment>
<dbReference type="RefSeq" id="WP_085786220.1">
    <property type="nucleotide sequence ID" value="NZ_CP019937.1"/>
</dbReference>
<dbReference type="SUPFAM" id="SSF161098">
    <property type="entry name" value="MetI-like"/>
    <property type="match status" value="1"/>
</dbReference>
<name>A0A1W6NZX7_9RHOB</name>
<feature type="transmembrane region" description="Helical" evidence="7">
    <location>
        <begin position="175"/>
        <end position="198"/>
    </location>
</feature>
<comment type="subcellular location">
    <subcellularLocation>
        <location evidence="1 7">Cell membrane</location>
        <topology evidence="1 7">Multi-pass membrane protein</topology>
    </subcellularLocation>
</comment>
<evidence type="ECO:0000313" key="10">
    <source>
        <dbReference type="Proteomes" id="UP000242447"/>
    </source>
</evidence>
<dbReference type="GO" id="GO:0005886">
    <property type="term" value="C:plasma membrane"/>
    <property type="evidence" value="ECO:0007669"/>
    <property type="project" value="UniProtKB-SubCell"/>
</dbReference>
<proteinExistence type="inferred from homology"/>
<dbReference type="GO" id="GO:0055085">
    <property type="term" value="P:transmembrane transport"/>
    <property type="evidence" value="ECO:0007669"/>
    <property type="project" value="InterPro"/>
</dbReference>
<keyword evidence="6 7" id="KW-0472">Membrane</keyword>
<gene>
    <name evidence="9" type="ORF">BVG79_01375</name>
</gene>
<evidence type="ECO:0000313" key="9">
    <source>
        <dbReference type="EMBL" id="ARO14721.1"/>
    </source>
</evidence>
<dbReference type="InterPro" id="IPR000515">
    <property type="entry name" value="MetI-like"/>
</dbReference>
<dbReference type="CDD" id="cd06261">
    <property type="entry name" value="TM_PBP2"/>
    <property type="match status" value="1"/>
</dbReference>
<feature type="transmembrane region" description="Helical" evidence="7">
    <location>
        <begin position="60"/>
        <end position="84"/>
    </location>
</feature>
<dbReference type="InterPro" id="IPR035906">
    <property type="entry name" value="MetI-like_sf"/>
</dbReference>
<dbReference type="AlphaFoldDB" id="A0A1W6NZX7"/>
<evidence type="ECO:0000256" key="7">
    <source>
        <dbReference type="RuleBase" id="RU363032"/>
    </source>
</evidence>